<dbReference type="PROSITE" id="PS00092">
    <property type="entry name" value="N6_MTASE"/>
    <property type="match status" value="1"/>
</dbReference>
<protein>
    <recommendedName>
        <fullName evidence="13">tRNA (guanine(10)-N(2))-methyltransferase TRMT11</fullName>
        <ecNumber evidence="12">2.1.1.214</ecNumber>
    </recommendedName>
    <alternativeName>
        <fullName evidence="14">tRNA methyltransferase 11 homolog</fullName>
    </alternativeName>
</protein>
<dbReference type="PIRSF" id="PIRSF017259">
    <property type="entry name" value="tRNA_mtfrase_TRM11"/>
    <property type="match status" value="1"/>
</dbReference>
<dbReference type="EMBL" id="NJHN03000073">
    <property type="protein sequence ID" value="KAH9417815.1"/>
    <property type="molecule type" value="Genomic_DNA"/>
</dbReference>
<evidence type="ECO:0000256" key="14">
    <source>
        <dbReference type="ARBA" id="ARBA00075308"/>
    </source>
</evidence>
<organism evidence="18 19">
    <name type="scientific">Dermatophagoides pteronyssinus</name>
    <name type="common">European house dust mite</name>
    <dbReference type="NCBI Taxonomy" id="6956"/>
    <lineage>
        <taxon>Eukaryota</taxon>
        <taxon>Metazoa</taxon>
        <taxon>Ecdysozoa</taxon>
        <taxon>Arthropoda</taxon>
        <taxon>Chelicerata</taxon>
        <taxon>Arachnida</taxon>
        <taxon>Acari</taxon>
        <taxon>Acariformes</taxon>
        <taxon>Sarcoptiformes</taxon>
        <taxon>Astigmata</taxon>
        <taxon>Psoroptidia</taxon>
        <taxon>Analgoidea</taxon>
        <taxon>Pyroglyphidae</taxon>
        <taxon>Dermatophagoidinae</taxon>
        <taxon>Dermatophagoides</taxon>
    </lineage>
</organism>
<dbReference type="PRINTS" id="PR00507">
    <property type="entry name" value="N12N6MTFRASE"/>
</dbReference>
<evidence type="ECO:0000256" key="9">
    <source>
        <dbReference type="ARBA" id="ARBA00050985"/>
    </source>
</evidence>
<feature type="domain" description="tRNA (guanine(10)-N(2))-methyltransferase TRMT11 N-terminal" evidence="17">
    <location>
        <begin position="7"/>
        <end position="175"/>
    </location>
</feature>
<evidence type="ECO:0000256" key="6">
    <source>
        <dbReference type="ARBA" id="ARBA00022691"/>
    </source>
</evidence>
<dbReference type="GO" id="GO:0032259">
    <property type="term" value="P:methylation"/>
    <property type="evidence" value="ECO:0007669"/>
    <property type="project" value="UniProtKB-KW"/>
</dbReference>
<accession>A0ABQ8J5I4</accession>
<evidence type="ECO:0000313" key="18">
    <source>
        <dbReference type="EMBL" id="KAH9417815.1"/>
    </source>
</evidence>
<keyword evidence="2" id="KW-0963">Cytoplasm</keyword>
<dbReference type="PANTHER" id="PTHR13370:SF3">
    <property type="entry name" value="TRNA (GUANINE(10)-N2)-METHYLTRANSFERASE HOMOLOG"/>
    <property type="match status" value="1"/>
</dbReference>
<dbReference type="InterPro" id="IPR029063">
    <property type="entry name" value="SAM-dependent_MTases_sf"/>
</dbReference>
<name>A0ABQ8J5I4_DERPT</name>
<evidence type="ECO:0000256" key="7">
    <source>
        <dbReference type="ARBA" id="ARBA00022694"/>
    </source>
</evidence>
<dbReference type="Pfam" id="PF25904">
    <property type="entry name" value="Tmrp11_N"/>
    <property type="match status" value="1"/>
</dbReference>
<comment type="similarity">
    <text evidence="15">Belongs to the class I-like SAM-binding methyltransferase superfamily. TRM11 methyltransferase family.</text>
</comment>
<keyword evidence="7 15" id="KW-0819">tRNA processing</keyword>
<reference evidence="18 19" key="1">
    <citation type="journal article" date="2018" name="J. Allergy Clin. Immunol.">
        <title>High-quality assembly of Dermatophagoides pteronyssinus genome and transcriptome reveals a wide range of novel allergens.</title>
        <authorList>
            <person name="Liu X.Y."/>
            <person name="Yang K.Y."/>
            <person name="Wang M.Q."/>
            <person name="Kwok J.S."/>
            <person name="Zeng X."/>
            <person name="Yang Z."/>
            <person name="Xiao X.J."/>
            <person name="Lau C.P."/>
            <person name="Li Y."/>
            <person name="Huang Z.M."/>
            <person name="Ba J.G."/>
            <person name="Yim A.K."/>
            <person name="Ouyang C.Y."/>
            <person name="Ngai S.M."/>
            <person name="Chan T.F."/>
            <person name="Leung E.L."/>
            <person name="Liu L."/>
            <person name="Liu Z.G."/>
            <person name="Tsui S.K."/>
        </authorList>
    </citation>
    <scope>NUCLEOTIDE SEQUENCE [LARGE SCALE GENOMIC DNA]</scope>
    <source>
        <strain evidence="18">Derp</strain>
    </source>
</reference>
<dbReference type="SUPFAM" id="SSF53335">
    <property type="entry name" value="S-adenosyl-L-methionine-dependent methyltransferases"/>
    <property type="match status" value="1"/>
</dbReference>
<comment type="caution">
    <text evidence="18">The sequence shown here is derived from an EMBL/GenBank/DDBJ whole genome shotgun (WGS) entry which is preliminary data.</text>
</comment>
<keyword evidence="5 15" id="KW-0808">Transferase</keyword>
<evidence type="ECO:0000259" key="16">
    <source>
        <dbReference type="Pfam" id="PF01170"/>
    </source>
</evidence>
<dbReference type="Gene3D" id="3.40.50.150">
    <property type="entry name" value="Vaccinia Virus protein VP39"/>
    <property type="match status" value="1"/>
</dbReference>
<keyword evidence="19" id="KW-1185">Reference proteome</keyword>
<sequence length="439" mass="51184">MSQTKKSYVIRFANELNNFRSMEFNALASLYKLDFKFIEPISEKPFMIIETNDEAALLNVFNRIILATSLFECWVSSSDFDEFIDEVNNCTQIHNDYYRNCSFRIQVEAFGRKISQQQKIERIERLSGLPLKGKIRMINPDVTFYYMEYYGLNPNRQPEKPYQILFGKWITDSNRKLCSTFSLKTRKFIANTSMDATLSFLMANIAQININDIVYDPFVGSGSLLVSAAYFGAYVCGTDIDYPLLHGMIKPTRVGSQQRDDDESVHGNLKQYKLESRYIDVIAGDSSLPLFRNDIEFDAIITDPPYGIRESRERIGTKKSDPTVPIEYLDRHLPAKLQYKLDDIYNDLLNFSAQHLKPNGMVIFWAPYFKHFYKNNDYKNFKQQQQTQTLPQIDSLPKYDHQDPAIRFQHENLRLLSFGEQKLTKNCSRILVVMQKILK</sequence>
<evidence type="ECO:0000256" key="8">
    <source>
        <dbReference type="ARBA" id="ARBA00022884"/>
    </source>
</evidence>
<reference evidence="18 19" key="2">
    <citation type="journal article" date="2022" name="Mol. Biol. Evol.">
        <title>Comparative Genomics Reveals Insights into the Divergent Evolution of Astigmatic Mites and Household Pest Adaptations.</title>
        <authorList>
            <person name="Xiong Q."/>
            <person name="Wan A.T."/>
            <person name="Liu X."/>
            <person name="Fung C.S."/>
            <person name="Xiao X."/>
            <person name="Malainual N."/>
            <person name="Hou J."/>
            <person name="Wang L."/>
            <person name="Wang M."/>
            <person name="Yang K.Y."/>
            <person name="Cui Y."/>
            <person name="Leung E.L."/>
            <person name="Nong W."/>
            <person name="Shin S.K."/>
            <person name="Au S.W."/>
            <person name="Jeong K.Y."/>
            <person name="Chew F.T."/>
            <person name="Hui J.H."/>
            <person name="Leung T.F."/>
            <person name="Tungtrongchitr A."/>
            <person name="Zhong N."/>
            <person name="Liu Z."/>
            <person name="Tsui S.K."/>
        </authorList>
    </citation>
    <scope>NUCLEOTIDE SEQUENCE [LARGE SCALE GENOMIC DNA]</scope>
    <source>
        <strain evidence="18">Derp</strain>
    </source>
</reference>
<dbReference type="PANTHER" id="PTHR13370">
    <property type="entry name" value="RNA METHYLASE-RELATED"/>
    <property type="match status" value="1"/>
</dbReference>
<dbReference type="PROSITE" id="PS51627">
    <property type="entry name" value="SAM_MT_TRM11"/>
    <property type="match status" value="1"/>
</dbReference>
<comment type="function">
    <text evidence="10">Catalytic subunit of the TRMT11-TRM112 methyltransferase complex, that specifically mediates the S-adenosyl-L-methionine-dependent N(2)-methylation of guanosine nucleotide at position 10 (m2G10) in tRNAs. This is one of the major tRNA (guanine-N(2))-methyltransferases.</text>
</comment>
<dbReference type="EC" id="2.1.1.214" evidence="12"/>
<evidence type="ECO:0000259" key="17">
    <source>
        <dbReference type="Pfam" id="PF25904"/>
    </source>
</evidence>
<evidence type="ECO:0000256" key="10">
    <source>
        <dbReference type="ARBA" id="ARBA00056270"/>
    </source>
</evidence>
<dbReference type="CDD" id="cd02440">
    <property type="entry name" value="AdoMet_MTases"/>
    <property type="match status" value="1"/>
</dbReference>
<evidence type="ECO:0000256" key="11">
    <source>
        <dbReference type="ARBA" id="ARBA00065434"/>
    </source>
</evidence>
<evidence type="ECO:0000256" key="4">
    <source>
        <dbReference type="ARBA" id="ARBA00022603"/>
    </source>
</evidence>
<dbReference type="InterPro" id="IPR002052">
    <property type="entry name" value="DNA_methylase_N6_adenine_CS"/>
</dbReference>
<evidence type="ECO:0000313" key="19">
    <source>
        <dbReference type="Proteomes" id="UP000887458"/>
    </source>
</evidence>
<evidence type="ECO:0000256" key="2">
    <source>
        <dbReference type="ARBA" id="ARBA00022490"/>
    </source>
</evidence>
<gene>
    <name evidence="18" type="primary">TRMT11</name>
    <name evidence="18" type="ORF">DERP_013590</name>
</gene>
<proteinExistence type="inferred from homology"/>
<dbReference type="InterPro" id="IPR059073">
    <property type="entry name" value="TRMT11_N"/>
</dbReference>
<feature type="domain" description="Ribosomal RNA large subunit methyltransferase K/L-like methyltransferase" evidence="16">
    <location>
        <begin position="185"/>
        <end position="314"/>
    </location>
</feature>
<comment type="catalytic activity">
    <reaction evidence="9">
        <text>guanosine(10) in tRNA + S-adenosyl-L-methionine = N(2)-methylguanosine(10) in tRNA + S-adenosyl-L-homocysteine + H(+)</text>
        <dbReference type="Rhea" id="RHEA:43128"/>
        <dbReference type="Rhea" id="RHEA-COMP:10355"/>
        <dbReference type="Rhea" id="RHEA-COMP:10357"/>
        <dbReference type="ChEBI" id="CHEBI:15378"/>
        <dbReference type="ChEBI" id="CHEBI:57856"/>
        <dbReference type="ChEBI" id="CHEBI:59789"/>
        <dbReference type="ChEBI" id="CHEBI:74269"/>
        <dbReference type="ChEBI" id="CHEBI:74481"/>
        <dbReference type="EC" id="2.1.1.214"/>
    </reaction>
    <physiologicalReaction direction="left-to-right" evidence="9">
        <dbReference type="Rhea" id="RHEA:43129"/>
    </physiologicalReaction>
</comment>
<comment type="subcellular location">
    <subcellularLocation>
        <location evidence="1">Cytoplasm</location>
    </subcellularLocation>
</comment>
<evidence type="ECO:0000256" key="13">
    <source>
        <dbReference type="ARBA" id="ARBA00067484"/>
    </source>
</evidence>
<dbReference type="GO" id="GO:0008168">
    <property type="term" value="F:methyltransferase activity"/>
    <property type="evidence" value="ECO:0007669"/>
    <property type="project" value="UniProtKB-KW"/>
</dbReference>
<dbReference type="InterPro" id="IPR000241">
    <property type="entry name" value="RlmKL-like_Mtase"/>
</dbReference>
<keyword evidence="6 15" id="KW-0949">S-adenosyl-L-methionine</keyword>
<keyword evidence="8 15" id="KW-0694">RNA-binding</keyword>
<evidence type="ECO:0000256" key="1">
    <source>
        <dbReference type="ARBA" id="ARBA00004496"/>
    </source>
</evidence>
<evidence type="ECO:0000256" key="15">
    <source>
        <dbReference type="PROSITE-ProRule" id="PRU00959"/>
    </source>
</evidence>
<evidence type="ECO:0000256" key="3">
    <source>
        <dbReference type="ARBA" id="ARBA00022555"/>
    </source>
</evidence>
<keyword evidence="3 15" id="KW-0820">tRNA-binding</keyword>
<dbReference type="Pfam" id="PF01170">
    <property type="entry name" value="UPF0020"/>
    <property type="match status" value="1"/>
</dbReference>
<keyword evidence="4 15" id="KW-0489">Methyltransferase</keyword>
<comment type="subunit">
    <text evidence="11">Part of the heterodimeric TRMT11-TRM112 methyltransferase complex; this complex forms an active tRNA methyltransferase, where TRMT112 acts as an activator of the catalytic subunit TRMT11.</text>
</comment>
<dbReference type="InterPro" id="IPR016691">
    <property type="entry name" value="TRMT11"/>
</dbReference>
<evidence type="ECO:0000256" key="5">
    <source>
        <dbReference type="ARBA" id="ARBA00022679"/>
    </source>
</evidence>
<dbReference type="Proteomes" id="UP000887458">
    <property type="component" value="Unassembled WGS sequence"/>
</dbReference>
<evidence type="ECO:0000256" key="12">
    <source>
        <dbReference type="ARBA" id="ARBA00066937"/>
    </source>
</evidence>